<comment type="caution">
    <text evidence="1">The sequence shown here is derived from an EMBL/GenBank/DDBJ whole genome shotgun (WGS) entry which is preliminary data.</text>
</comment>
<organism evidence="1 2">
    <name type="scientific">Jeotgalibacillus campisalis</name>
    <dbReference type="NCBI Taxonomy" id="220754"/>
    <lineage>
        <taxon>Bacteria</taxon>
        <taxon>Bacillati</taxon>
        <taxon>Bacillota</taxon>
        <taxon>Bacilli</taxon>
        <taxon>Bacillales</taxon>
        <taxon>Caryophanaceae</taxon>
        <taxon>Jeotgalibacillus</taxon>
    </lineage>
</organism>
<protein>
    <submittedName>
        <fullName evidence="1">Uncharacterized protein</fullName>
    </submittedName>
</protein>
<evidence type="ECO:0000313" key="1">
    <source>
        <dbReference type="EMBL" id="KIL45940.1"/>
    </source>
</evidence>
<dbReference type="AlphaFoldDB" id="A0A0C2R6R9"/>
<dbReference type="EMBL" id="JXRR01000017">
    <property type="protein sequence ID" value="KIL45940.1"/>
    <property type="molecule type" value="Genomic_DNA"/>
</dbReference>
<sequence>MRTKWQSSPAYGDIAEANLKGNRQYGNSWYWFGKTYWT</sequence>
<gene>
    <name evidence="1" type="ORF">KR50_26150</name>
</gene>
<evidence type="ECO:0000313" key="2">
    <source>
        <dbReference type="Proteomes" id="UP000031972"/>
    </source>
</evidence>
<keyword evidence="2" id="KW-1185">Reference proteome</keyword>
<dbReference type="Proteomes" id="UP000031972">
    <property type="component" value="Unassembled WGS sequence"/>
</dbReference>
<accession>A0A0C2R6R9</accession>
<proteinExistence type="predicted"/>
<dbReference type="PATRIC" id="fig|220754.4.peg.2630"/>
<reference evidence="1 2" key="1">
    <citation type="submission" date="2015-01" db="EMBL/GenBank/DDBJ databases">
        <title>Jeotgalibacillus campisalis genome sequencing.</title>
        <authorList>
            <person name="Goh K.M."/>
            <person name="Chan K.-G."/>
            <person name="Yaakop A.S."/>
            <person name="Ee R."/>
            <person name="Gan H.M."/>
            <person name="Chan C.S."/>
        </authorList>
    </citation>
    <scope>NUCLEOTIDE SEQUENCE [LARGE SCALE GENOMIC DNA]</scope>
    <source>
        <strain evidence="1 2">SF-57</strain>
    </source>
</reference>
<name>A0A0C2R6R9_9BACL</name>